<dbReference type="InterPro" id="IPR000953">
    <property type="entry name" value="Chromo/chromo_shadow_dom"/>
</dbReference>
<feature type="compositionally biased region" description="Basic and acidic residues" evidence="4">
    <location>
        <begin position="20"/>
        <end position="54"/>
    </location>
</feature>
<dbReference type="InterPro" id="IPR051219">
    <property type="entry name" value="Heterochromatin_chromo-domain"/>
</dbReference>
<evidence type="ECO:0000256" key="2">
    <source>
        <dbReference type="ARBA" id="ARBA00011353"/>
    </source>
</evidence>
<dbReference type="AlphaFoldDB" id="A0A545V5C2"/>
<sequence length="233" mass="26395">MSLPFSAASSVEEQNYEEVADSHRCVQDIKEAATHEAATHEATAHEATAHEATAHEAATPATQSSSQNQANLMALPQRQLQFRPVTQSEEVIFPTDHISKATLSRRGSARKRKRSEVVDPRPDDDPRLLARKRKGGKRVAEERIASTRAMALSKQDVVGEGSNNEWEVECIVDSRIEADTYIHWYQVKWKGWGAKHNTWEPKKNLVSCQDLIEEFKVRQRKEAKTKRKQKGKD</sequence>
<dbReference type="InterPro" id="IPR016197">
    <property type="entry name" value="Chromo-like_dom_sf"/>
</dbReference>
<proteinExistence type="predicted"/>
<feature type="region of interest" description="Disordered" evidence="4">
    <location>
        <begin position="102"/>
        <end position="139"/>
    </location>
</feature>
<dbReference type="SUPFAM" id="SSF54160">
    <property type="entry name" value="Chromo domain-like"/>
    <property type="match status" value="1"/>
</dbReference>
<comment type="subunit">
    <text evidence="2">Component of the NuA4 histone acetyltransferase complex.</text>
</comment>
<dbReference type="EMBL" id="SPUK01000005">
    <property type="protein sequence ID" value="TQV96919.1"/>
    <property type="molecule type" value="Genomic_DNA"/>
</dbReference>
<dbReference type="SMART" id="SM00298">
    <property type="entry name" value="CHROMO"/>
    <property type="match status" value="1"/>
</dbReference>
<dbReference type="Proteomes" id="UP000315783">
    <property type="component" value="Unassembled WGS sequence"/>
</dbReference>
<dbReference type="STRING" id="43265.A0A545V5C2"/>
<keyword evidence="7" id="KW-1185">Reference proteome</keyword>
<dbReference type="GO" id="GO:0006338">
    <property type="term" value="P:chromatin remodeling"/>
    <property type="evidence" value="ECO:0007669"/>
    <property type="project" value="UniProtKB-ARBA"/>
</dbReference>
<evidence type="ECO:0000313" key="7">
    <source>
        <dbReference type="Proteomes" id="UP000315783"/>
    </source>
</evidence>
<evidence type="ECO:0000256" key="3">
    <source>
        <dbReference type="ARBA" id="ARBA00023242"/>
    </source>
</evidence>
<evidence type="ECO:0000256" key="1">
    <source>
        <dbReference type="ARBA" id="ARBA00004123"/>
    </source>
</evidence>
<feature type="compositionally biased region" description="Basic and acidic residues" evidence="4">
    <location>
        <begin position="115"/>
        <end position="128"/>
    </location>
</feature>
<dbReference type="PANTHER" id="PTHR22812">
    <property type="entry name" value="CHROMOBOX PROTEIN"/>
    <property type="match status" value="1"/>
</dbReference>
<dbReference type="CDD" id="cd00024">
    <property type="entry name" value="CD_CSD"/>
    <property type="match status" value="1"/>
</dbReference>
<dbReference type="GO" id="GO:0005634">
    <property type="term" value="C:nucleus"/>
    <property type="evidence" value="ECO:0007669"/>
    <property type="project" value="UniProtKB-SubCell"/>
</dbReference>
<feature type="domain" description="Chromo" evidence="5">
    <location>
        <begin position="166"/>
        <end position="227"/>
    </location>
</feature>
<comment type="caution">
    <text evidence="6">The sequence shown here is derived from an EMBL/GenBank/DDBJ whole genome shotgun (WGS) entry which is preliminary data.</text>
</comment>
<reference evidence="6 7" key="1">
    <citation type="journal article" date="2019" name="Appl. Microbiol. Biotechnol.">
        <title>Genome sequence of Isaria javanica and comparative genome analysis insights into family S53 peptidase evolution in fungal entomopathogens.</title>
        <authorList>
            <person name="Lin R."/>
            <person name="Zhang X."/>
            <person name="Xin B."/>
            <person name="Zou M."/>
            <person name="Gao Y."/>
            <person name="Qin F."/>
            <person name="Hu Q."/>
            <person name="Xie B."/>
            <person name="Cheng X."/>
        </authorList>
    </citation>
    <scope>NUCLEOTIDE SEQUENCE [LARGE SCALE GENOMIC DNA]</scope>
    <source>
        <strain evidence="6 7">IJ1G</strain>
    </source>
</reference>
<keyword evidence="3" id="KW-0539">Nucleus</keyword>
<comment type="subcellular location">
    <subcellularLocation>
        <location evidence="1">Nucleus</location>
    </subcellularLocation>
</comment>
<name>A0A545V5C2_9HYPO</name>
<dbReference type="PROSITE" id="PS00598">
    <property type="entry name" value="CHROMO_1"/>
    <property type="match status" value="1"/>
</dbReference>
<gene>
    <name evidence="6" type="ORF">IF1G_04159</name>
</gene>
<protein>
    <submittedName>
        <fullName evidence="6">Chromo (CHRromatin organization MOdifier) domain-containing protein</fullName>
    </submittedName>
</protein>
<feature type="region of interest" description="Disordered" evidence="4">
    <location>
        <begin position="1"/>
        <end position="68"/>
    </location>
</feature>
<accession>A0A545V5C2</accession>
<dbReference type="Gene3D" id="2.40.50.40">
    <property type="match status" value="1"/>
</dbReference>
<evidence type="ECO:0000256" key="4">
    <source>
        <dbReference type="SAM" id="MobiDB-lite"/>
    </source>
</evidence>
<dbReference type="Pfam" id="PF00385">
    <property type="entry name" value="Chromo"/>
    <property type="match status" value="1"/>
</dbReference>
<dbReference type="InterPro" id="IPR023779">
    <property type="entry name" value="Chromodomain_CS"/>
</dbReference>
<organism evidence="6 7">
    <name type="scientific">Cordyceps javanica</name>
    <dbReference type="NCBI Taxonomy" id="43265"/>
    <lineage>
        <taxon>Eukaryota</taxon>
        <taxon>Fungi</taxon>
        <taxon>Dikarya</taxon>
        <taxon>Ascomycota</taxon>
        <taxon>Pezizomycotina</taxon>
        <taxon>Sordariomycetes</taxon>
        <taxon>Hypocreomycetidae</taxon>
        <taxon>Hypocreales</taxon>
        <taxon>Cordycipitaceae</taxon>
        <taxon>Cordyceps</taxon>
    </lineage>
</organism>
<dbReference type="InterPro" id="IPR023780">
    <property type="entry name" value="Chromo_domain"/>
</dbReference>
<evidence type="ECO:0000259" key="5">
    <source>
        <dbReference type="PROSITE" id="PS50013"/>
    </source>
</evidence>
<evidence type="ECO:0000313" key="6">
    <source>
        <dbReference type="EMBL" id="TQV96919.1"/>
    </source>
</evidence>
<dbReference type="PROSITE" id="PS50013">
    <property type="entry name" value="CHROMO_2"/>
    <property type="match status" value="1"/>
</dbReference>